<evidence type="ECO:0000313" key="2">
    <source>
        <dbReference type="Proteomes" id="UP000789901"/>
    </source>
</evidence>
<protein>
    <submittedName>
        <fullName evidence="1">40935_t:CDS:1</fullName>
    </submittedName>
</protein>
<keyword evidence="2" id="KW-1185">Reference proteome</keyword>
<gene>
    <name evidence="1" type="ORF">GMARGA_LOCUS31148</name>
</gene>
<sequence length="172" mass="20288">YNTEGTYISLSEEAIIKYNNISLAFVSKYSIRTYTNLPKKVMIEYNYISLLIVFYYNIDGMCINLSKKEAYLSNIYEYEKEYQAQQAIDFKNNNNNYDSDKKNTSISIKLKNLLKVFTKGRPKLSAYHNDNIVNQQKAKNLTCDKQRRSYYCSYFKNKEHNVATCLEKDKDT</sequence>
<name>A0ABN7WHM4_GIGMA</name>
<comment type="caution">
    <text evidence="1">The sequence shown here is derived from an EMBL/GenBank/DDBJ whole genome shotgun (WGS) entry which is preliminary data.</text>
</comment>
<evidence type="ECO:0000313" key="1">
    <source>
        <dbReference type="EMBL" id="CAG8832631.1"/>
    </source>
</evidence>
<feature type="non-terminal residue" evidence="1">
    <location>
        <position position="1"/>
    </location>
</feature>
<dbReference type="Proteomes" id="UP000789901">
    <property type="component" value="Unassembled WGS sequence"/>
</dbReference>
<proteinExistence type="predicted"/>
<organism evidence="1 2">
    <name type="scientific">Gigaspora margarita</name>
    <dbReference type="NCBI Taxonomy" id="4874"/>
    <lineage>
        <taxon>Eukaryota</taxon>
        <taxon>Fungi</taxon>
        <taxon>Fungi incertae sedis</taxon>
        <taxon>Mucoromycota</taxon>
        <taxon>Glomeromycotina</taxon>
        <taxon>Glomeromycetes</taxon>
        <taxon>Diversisporales</taxon>
        <taxon>Gigasporaceae</taxon>
        <taxon>Gigaspora</taxon>
    </lineage>
</organism>
<reference evidence="1 2" key="1">
    <citation type="submission" date="2021-06" db="EMBL/GenBank/DDBJ databases">
        <authorList>
            <person name="Kallberg Y."/>
            <person name="Tangrot J."/>
            <person name="Rosling A."/>
        </authorList>
    </citation>
    <scope>NUCLEOTIDE SEQUENCE [LARGE SCALE GENOMIC DNA]</scope>
    <source>
        <strain evidence="1 2">120-4 pot B 10/14</strain>
    </source>
</reference>
<accession>A0ABN7WHM4</accession>
<dbReference type="EMBL" id="CAJVQB010045761">
    <property type="protein sequence ID" value="CAG8832631.1"/>
    <property type="molecule type" value="Genomic_DNA"/>
</dbReference>